<dbReference type="FunFam" id="1.10.8.350:FF:000001">
    <property type="entry name" value="Lytic murein transglycosylase B"/>
    <property type="match status" value="1"/>
</dbReference>
<dbReference type="eggNOG" id="COG2951">
    <property type="taxonomic scope" value="Bacteria"/>
</dbReference>
<feature type="domain" description="Transglycosylase SLT" evidence="3">
    <location>
        <begin position="63"/>
        <end position="368"/>
    </location>
</feature>
<keyword evidence="5" id="KW-1185">Reference proteome</keyword>
<proteinExistence type="predicted"/>
<keyword evidence="2" id="KW-0732">Signal</keyword>
<gene>
    <name evidence="4" type="primary">mltB</name>
    <name evidence="4" type="ORF">Cenrod_0231</name>
</gene>
<feature type="chain" id="PRO_5004662810" evidence="2">
    <location>
        <begin position="38"/>
        <end position="399"/>
    </location>
</feature>
<dbReference type="RefSeq" id="WP_022771182.1">
    <property type="nucleotide sequence ID" value="NC_022576.1"/>
</dbReference>
<dbReference type="Gene3D" id="1.10.8.350">
    <property type="entry name" value="Bacterial muramidase"/>
    <property type="match status" value="1"/>
</dbReference>
<name>U5N874_9BURK</name>
<organism evidence="4 5">
    <name type="scientific">Candidatus Symbiobacter mobilis CR</name>
    <dbReference type="NCBI Taxonomy" id="946483"/>
    <lineage>
        <taxon>Bacteria</taxon>
        <taxon>Pseudomonadati</taxon>
        <taxon>Pseudomonadota</taxon>
        <taxon>Betaproteobacteria</taxon>
        <taxon>Burkholderiales</taxon>
        <taxon>Comamonadaceae</taxon>
    </lineage>
</organism>
<dbReference type="InterPro" id="IPR011757">
    <property type="entry name" value="Lytic_transglycosylase_MltB"/>
</dbReference>
<dbReference type="Gene3D" id="1.10.530.10">
    <property type="match status" value="1"/>
</dbReference>
<dbReference type="NCBIfam" id="TIGR02282">
    <property type="entry name" value="MltB"/>
    <property type="match status" value="1"/>
</dbReference>
<feature type="active site" evidence="1">
    <location>
        <position position="158"/>
    </location>
</feature>
<protein>
    <submittedName>
        <fullName evidence="4">Membrane-bound lytic murein transglycosylase B</fullName>
    </submittedName>
</protein>
<dbReference type="PATRIC" id="fig|946483.4.peg.229"/>
<dbReference type="InterPro" id="IPR031304">
    <property type="entry name" value="SLT_2"/>
</dbReference>
<evidence type="ECO:0000259" key="3">
    <source>
        <dbReference type="Pfam" id="PF13406"/>
    </source>
</evidence>
<dbReference type="KEGG" id="cbx:Cenrod_0231"/>
<evidence type="ECO:0000313" key="5">
    <source>
        <dbReference type="Proteomes" id="UP000017184"/>
    </source>
</evidence>
<sequence length="399" mass="42859">MVNVPPTSSLHSQFVVTVKVLAAVVFACSLHACSALATSASPASSAIQNSADKAVGEYAEHRQAEAAVQAIAQAHRLAPEEVRKALAQARKLPAVIRAAAPPPASAPKNWAVYRARLVDPQRIRQGVAFWNTHHATLSRAERSTGVPATIIVGILGIETLYGQHMGNYRVLDALATLAFDFPDSHPRAAERRAFFLEELGHFLRLCRDRNQAPTQPLGSYAGAMGLPQFMPSSWLRYAIDFDGDGRIDLHGSAADAIGSVARYLQAYGWLPGVPTHFAVQLQADPIDRAALLQPDIVPSFTLDEFRALGATPALPSTPLAQRYDGKFALVQLDNGTQPPSFVAGTQNFYVLTRYNRSSYYAMAVIELGNAVARAVGTAGAAAYQNPTRKPADRVRPASG</sequence>
<dbReference type="InterPro" id="IPR043426">
    <property type="entry name" value="MltB-like"/>
</dbReference>
<evidence type="ECO:0000313" key="4">
    <source>
        <dbReference type="EMBL" id="AGX86359.1"/>
    </source>
</evidence>
<dbReference type="InterPro" id="IPR023346">
    <property type="entry name" value="Lysozyme-like_dom_sf"/>
</dbReference>
<dbReference type="PANTHER" id="PTHR30163:SF9">
    <property type="entry name" value="MEMBRANE-BOUND LYTIC MUREIN TRANSGLYCOSYLASE B"/>
    <property type="match status" value="1"/>
</dbReference>
<dbReference type="GO" id="GO:0008933">
    <property type="term" value="F:peptidoglycan lytic transglycosylase activity"/>
    <property type="evidence" value="ECO:0007669"/>
    <property type="project" value="TreeGrafter"/>
</dbReference>
<dbReference type="CDD" id="cd13399">
    <property type="entry name" value="Slt35-like"/>
    <property type="match status" value="1"/>
</dbReference>
<dbReference type="HOGENOM" id="CLU_035402_1_1_4"/>
<dbReference type="PANTHER" id="PTHR30163">
    <property type="entry name" value="MEMBRANE-BOUND LYTIC MUREIN TRANSGLYCOSYLASE B"/>
    <property type="match status" value="1"/>
</dbReference>
<reference evidence="4 5" key="1">
    <citation type="journal article" date="2013" name="Genome Biol.">
        <title>Genomic analysis reveals key aspects of prokaryotic symbiosis in the phototrophic consortium "Chlorochromatium aggregatum".</title>
        <authorList>
            <person name="Liu Z."/>
            <person name="Muller J."/>
            <person name="Li T."/>
            <person name="Alvey R.M."/>
            <person name="Vogl K."/>
            <person name="Frigaard N.U."/>
            <person name="Rockwell N.C."/>
            <person name="Boyd E.S."/>
            <person name="Tomsho L.P."/>
            <person name="Schuster S.C."/>
            <person name="Henke P."/>
            <person name="Rohde M."/>
            <person name="Overmann J."/>
            <person name="Bryant D.A."/>
        </authorList>
    </citation>
    <scope>NUCLEOTIDE SEQUENCE [LARGE SCALE GENOMIC DNA]</scope>
    <source>
        <strain evidence="4">CR</strain>
    </source>
</reference>
<evidence type="ECO:0000256" key="1">
    <source>
        <dbReference type="PIRSR" id="PIRSR611757-1"/>
    </source>
</evidence>
<accession>U5N874</accession>
<feature type="signal peptide" evidence="2">
    <location>
        <begin position="1"/>
        <end position="37"/>
    </location>
</feature>
<dbReference type="EMBL" id="CP004885">
    <property type="protein sequence ID" value="AGX86359.1"/>
    <property type="molecule type" value="Genomic_DNA"/>
</dbReference>
<dbReference type="Pfam" id="PF13406">
    <property type="entry name" value="SLT_2"/>
    <property type="match status" value="1"/>
</dbReference>
<dbReference type="GO" id="GO:0009253">
    <property type="term" value="P:peptidoglycan catabolic process"/>
    <property type="evidence" value="ECO:0007669"/>
    <property type="project" value="TreeGrafter"/>
</dbReference>
<dbReference type="SUPFAM" id="SSF53955">
    <property type="entry name" value="Lysozyme-like"/>
    <property type="match status" value="1"/>
</dbReference>
<dbReference type="AlphaFoldDB" id="U5N874"/>
<dbReference type="OrthoDB" id="9772911at2"/>
<dbReference type="STRING" id="946483.Cenrod_0231"/>
<evidence type="ECO:0000256" key="2">
    <source>
        <dbReference type="SAM" id="SignalP"/>
    </source>
</evidence>
<dbReference type="Proteomes" id="UP000017184">
    <property type="component" value="Chromosome"/>
</dbReference>